<dbReference type="Proteomes" id="UP000258309">
    <property type="component" value="Unassembled WGS sequence"/>
</dbReference>
<sequence length="223" mass="24587">MSAKFEPEFTSGFQEFDTPEVVSQKTVRTIRMVETARMGLTVLGLLAGIIIMGISADTLYIYNSTHLGPDYFLALWPSKFDIRPTTALVVCGTIVFVISVVSLLSSKTPAVRSKPLAHQAMMFVAPTINLIAGIIGTSFFYGVNNSSSTYSLHSWTCQWSDINMNVKPHWGTLCKESKASVYLMVMIIPLEVLVLSTAVFSVMTQKKNQQEFVPERKGSPAMS</sequence>
<feature type="transmembrane region" description="Helical" evidence="1">
    <location>
        <begin position="38"/>
        <end position="62"/>
    </location>
</feature>
<dbReference type="OMA" id="PHFGTLC"/>
<feature type="transmembrane region" description="Helical" evidence="1">
    <location>
        <begin position="82"/>
        <end position="104"/>
    </location>
</feature>
<dbReference type="STRING" id="5539.A0A3E2GZP7"/>
<dbReference type="EMBL" id="NCSJ02000276">
    <property type="protein sequence ID" value="RFU26213.1"/>
    <property type="molecule type" value="Genomic_DNA"/>
</dbReference>
<dbReference type="PANTHER" id="PTHR42069">
    <property type="entry name" value="HYPHAL ANASTAMOSIS-8 PROTEIN"/>
    <property type="match status" value="1"/>
</dbReference>
<keyword evidence="1" id="KW-0812">Transmembrane</keyword>
<evidence type="ECO:0000313" key="3">
    <source>
        <dbReference type="Proteomes" id="UP000258309"/>
    </source>
</evidence>
<evidence type="ECO:0000256" key="1">
    <source>
        <dbReference type="SAM" id="Phobius"/>
    </source>
</evidence>
<feature type="non-terminal residue" evidence="2">
    <location>
        <position position="223"/>
    </location>
</feature>
<dbReference type="AlphaFoldDB" id="A0A3E2GZP7"/>
<protein>
    <submittedName>
        <fullName evidence="2">Uncharacterized protein</fullName>
    </submittedName>
</protein>
<name>A0A3E2GZP7_SCYLI</name>
<accession>A0A3E2GZP7</accession>
<dbReference type="OrthoDB" id="3890746at2759"/>
<feature type="transmembrane region" description="Helical" evidence="1">
    <location>
        <begin position="179"/>
        <end position="202"/>
    </location>
</feature>
<proteinExistence type="predicted"/>
<comment type="caution">
    <text evidence="2">The sequence shown here is derived from an EMBL/GenBank/DDBJ whole genome shotgun (WGS) entry which is preliminary data.</text>
</comment>
<reference evidence="2 3" key="1">
    <citation type="submission" date="2018-05" db="EMBL/GenBank/DDBJ databases">
        <title>Draft genome sequence of Scytalidium lignicola DSM 105466, a ubiquitous saprotrophic fungus.</title>
        <authorList>
            <person name="Buettner E."/>
            <person name="Gebauer A.M."/>
            <person name="Hofrichter M."/>
            <person name="Liers C."/>
            <person name="Kellner H."/>
        </authorList>
    </citation>
    <scope>NUCLEOTIDE SEQUENCE [LARGE SCALE GENOMIC DNA]</scope>
    <source>
        <strain evidence="2 3">DSM 105466</strain>
    </source>
</reference>
<gene>
    <name evidence="2" type="ORF">B7463_g10117</name>
</gene>
<keyword evidence="1" id="KW-0472">Membrane</keyword>
<keyword evidence="3" id="KW-1185">Reference proteome</keyword>
<keyword evidence="1" id="KW-1133">Transmembrane helix</keyword>
<dbReference type="PANTHER" id="PTHR42069:SF1">
    <property type="entry name" value="MARVEL DOMAIN-CONTAINING PROTEIN"/>
    <property type="match status" value="1"/>
</dbReference>
<organism evidence="2 3">
    <name type="scientific">Scytalidium lignicola</name>
    <name type="common">Hyphomycete</name>
    <dbReference type="NCBI Taxonomy" id="5539"/>
    <lineage>
        <taxon>Eukaryota</taxon>
        <taxon>Fungi</taxon>
        <taxon>Dikarya</taxon>
        <taxon>Ascomycota</taxon>
        <taxon>Pezizomycotina</taxon>
        <taxon>Leotiomycetes</taxon>
        <taxon>Leotiomycetes incertae sedis</taxon>
        <taxon>Scytalidium</taxon>
    </lineage>
</organism>
<feature type="transmembrane region" description="Helical" evidence="1">
    <location>
        <begin position="116"/>
        <end position="141"/>
    </location>
</feature>
<feature type="non-terminal residue" evidence="2">
    <location>
        <position position="1"/>
    </location>
</feature>
<evidence type="ECO:0000313" key="2">
    <source>
        <dbReference type="EMBL" id="RFU26213.1"/>
    </source>
</evidence>